<dbReference type="SUPFAM" id="SSF47769">
    <property type="entry name" value="SAM/Pointed domain"/>
    <property type="match status" value="1"/>
</dbReference>
<accession>A0A875RN53</accession>
<sequence length="405" mass="45186">MLSWGNDQLLLWLKNAEYSNDVVDAFRSHNITGLTLPFLNTEELKEMGIENLQLRLRLMKDICSLLMEKNMNFIGSNMHPIMIQLQSTMMATTLINTISQDIRDDVITNSESSNKSLLHQFGKLREDLLPILKELKDKKPLPTPDLNSTQRSQYFSGSPSKSAQLSRVSSKRDSSISERMSVMSASSRNSSMDLMSSHRNSGESTLEQETLSSFPSMFSSAEIVTATAARKLDARPILVQPEGDNAMKQTVETISKPVASISEIPTSGTVSNAASILPGSVPTNSPEAQPPPNSLTPQAHHHSKHRTQSSNEPLKQLRARTEDKCYKILQAAMKSHGLDISEWKNYALVIVYGGDQERVLSYDEKPVVVFKELSELGLNPSMMLRQVDEEDRLDYQEFDTPGGRL</sequence>
<organism evidence="4 5">
    <name type="scientific">Eeniella nana</name>
    <name type="common">Yeast</name>
    <name type="synonym">Brettanomyces nanus</name>
    <dbReference type="NCBI Taxonomy" id="13502"/>
    <lineage>
        <taxon>Eukaryota</taxon>
        <taxon>Fungi</taxon>
        <taxon>Dikarya</taxon>
        <taxon>Ascomycota</taxon>
        <taxon>Saccharomycotina</taxon>
        <taxon>Pichiomycetes</taxon>
        <taxon>Pichiales</taxon>
        <taxon>Pichiaceae</taxon>
        <taxon>Brettanomyces</taxon>
    </lineage>
</organism>
<gene>
    <name evidence="4" type="ORF">FOA43_000497</name>
</gene>
<dbReference type="InterPro" id="IPR001660">
    <property type="entry name" value="SAM"/>
</dbReference>
<dbReference type="OrthoDB" id="445896at2759"/>
<dbReference type="SMART" id="SM00314">
    <property type="entry name" value="RA"/>
    <property type="match status" value="1"/>
</dbReference>
<dbReference type="CDD" id="cd01786">
    <property type="entry name" value="RA_STE50"/>
    <property type="match status" value="1"/>
</dbReference>
<feature type="region of interest" description="Disordered" evidence="1">
    <location>
        <begin position="139"/>
        <end position="211"/>
    </location>
</feature>
<evidence type="ECO:0000259" key="3">
    <source>
        <dbReference type="PROSITE" id="PS50200"/>
    </source>
</evidence>
<dbReference type="GO" id="GO:0007165">
    <property type="term" value="P:signal transduction"/>
    <property type="evidence" value="ECO:0007669"/>
    <property type="project" value="InterPro"/>
</dbReference>
<name>A0A875RN53_EENNA</name>
<dbReference type="InterPro" id="IPR029071">
    <property type="entry name" value="Ubiquitin-like_domsf"/>
</dbReference>
<feature type="compositionally biased region" description="Low complexity" evidence="1">
    <location>
        <begin position="177"/>
        <end position="197"/>
    </location>
</feature>
<dbReference type="RefSeq" id="XP_038776755.1">
    <property type="nucleotide sequence ID" value="XM_038920827.1"/>
</dbReference>
<dbReference type="Proteomes" id="UP000662931">
    <property type="component" value="Chromosome 1"/>
</dbReference>
<dbReference type="AlphaFoldDB" id="A0A875RN53"/>
<feature type="domain" description="SAM" evidence="2">
    <location>
        <begin position="4"/>
        <end position="68"/>
    </location>
</feature>
<dbReference type="EMBL" id="CP064812">
    <property type="protein sequence ID" value="QPG73190.1"/>
    <property type="molecule type" value="Genomic_DNA"/>
</dbReference>
<feature type="compositionally biased region" description="Polar residues" evidence="1">
    <location>
        <begin position="198"/>
        <end position="211"/>
    </location>
</feature>
<dbReference type="PROSITE" id="PS50200">
    <property type="entry name" value="RA"/>
    <property type="match status" value="1"/>
</dbReference>
<dbReference type="Gene3D" id="1.10.150.50">
    <property type="entry name" value="Transcription Factor, Ets-1"/>
    <property type="match status" value="1"/>
</dbReference>
<evidence type="ECO:0000313" key="5">
    <source>
        <dbReference type="Proteomes" id="UP000662931"/>
    </source>
</evidence>
<protein>
    <submittedName>
        <fullName evidence="4">Uncharacterized protein</fullName>
    </submittedName>
</protein>
<dbReference type="Gene3D" id="3.10.20.90">
    <property type="entry name" value="Phosphatidylinositol 3-kinase Catalytic Subunit, Chain A, domain 1"/>
    <property type="match status" value="1"/>
</dbReference>
<evidence type="ECO:0000313" key="4">
    <source>
        <dbReference type="EMBL" id="QPG73190.1"/>
    </source>
</evidence>
<dbReference type="GeneID" id="62193898"/>
<dbReference type="InterPro" id="IPR013761">
    <property type="entry name" value="SAM/pointed_sf"/>
</dbReference>
<dbReference type="Pfam" id="PF00788">
    <property type="entry name" value="RA"/>
    <property type="match status" value="1"/>
</dbReference>
<dbReference type="PROSITE" id="PS50105">
    <property type="entry name" value="SAM_DOMAIN"/>
    <property type="match status" value="1"/>
</dbReference>
<proteinExistence type="predicted"/>
<dbReference type="KEGG" id="bnn:FOA43_000497"/>
<evidence type="ECO:0000256" key="1">
    <source>
        <dbReference type="SAM" id="MobiDB-lite"/>
    </source>
</evidence>
<keyword evidence="5" id="KW-1185">Reference proteome</keyword>
<dbReference type="SMART" id="SM00454">
    <property type="entry name" value="SAM"/>
    <property type="match status" value="1"/>
</dbReference>
<reference evidence="4" key="1">
    <citation type="submission" date="2020-10" db="EMBL/GenBank/DDBJ databases">
        <authorList>
            <person name="Roach M.J.R."/>
        </authorList>
    </citation>
    <scope>NUCLEOTIDE SEQUENCE</scope>
    <source>
        <strain evidence="4">CBS 1945</strain>
    </source>
</reference>
<dbReference type="SUPFAM" id="SSF54236">
    <property type="entry name" value="Ubiquitin-like"/>
    <property type="match status" value="1"/>
</dbReference>
<dbReference type="Pfam" id="PF07647">
    <property type="entry name" value="SAM_2"/>
    <property type="match status" value="1"/>
</dbReference>
<dbReference type="InterPro" id="IPR000159">
    <property type="entry name" value="RA_dom"/>
</dbReference>
<feature type="domain" description="Ras-associating" evidence="3">
    <location>
        <begin position="308"/>
        <end position="389"/>
    </location>
</feature>
<evidence type="ECO:0000259" key="2">
    <source>
        <dbReference type="PROSITE" id="PS50105"/>
    </source>
</evidence>
<feature type="region of interest" description="Disordered" evidence="1">
    <location>
        <begin position="272"/>
        <end position="315"/>
    </location>
</feature>
<feature type="compositionally biased region" description="Polar residues" evidence="1">
    <location>
        <begin position="145"/>
        <end position="165"/>
    </location>
</feature>